<name>A0A7R9BPD9_9CRUS</name>
<evidence type="ECO:0000256" key="1">
    <source>
        <dbReference type="ARBA" id="ARBA00012928"/>
    </source>
</evidence>
<dbReference type="EMBL" id="OA883013">
    <property type="protein sequence ID" value="CAD7277686.1"/>
    <property type="molecule type" value="Genomic_DNA"/>
</dbReference>
<dbReference type="FunFam" id="3.40.50.1220:FF:000038">
    <property type="entry name" value="NAD-dependent protein deacetylase sirtuin-6 isoform X2"/>
    <property type="match status" value="1"/>
</dbReference>
<dbReference type="GO" id="GO:0000122">
    <property type="term" value="P:negative regulation of transcription by RNA polymerase II"/>
    <property type="evidence" value="ECO:0007669"/>
    <property type="project" value="TreeGrafter"/>
</dbReference>
<feature type="active site" description="Proton acceptor" evidence="7">
    <location>
        <position position="517"/>
    </location>
</feature>
<dbReference type="EC" id="2.3.1.286" evidence="1"/>
<dbReference type="PANTHER" id="PTHR11085">
    <property type="entry name" value="NAD-DEPENDENT PROTEIN DEACYLASE SIRTUIN-5, MITOCHONDRIAL-RELATED"/>
    <property type="match status" value="1"/>
</dbReference>
<dbReference type="Proteomes" id="UP000678499">
    <property type="component" value="Unassembled WGS sequence"/>
</dbReference>
<dbReference type="GO" id="GO:0046872">
    <property type="term" value="F:metal ion binding"/>
    <property type="evidence" value="ECO:0007669"/>
    <property type="project" value="UniProtKB-KW"/>
</dbReference>
<dbReference type="GO" id="GO:0003714">
    <property type="term" value="F:transcription corepressor activity"/>
    <property type="evidence" value="ECO:0007669"/>
    <property type="project" value="TreeGrafter"/>
</dbReference>
<evidence type="ECO:0000256" key="6">
    <source>
        <dbReference type="ARBA" id="ARBA00038170"/>
    </source>
</evidence>
<protein>
    <recommendedName>
        <fullName evidence="1">protein acetyllysine N-acetyltransferase</fullName>
        <ecNumber evidence="1">2.3.1.286</ecNumber>
    </recommendedName>
</protein>
<sequence>MITLICDYSWNPFISVWYDSHRIKLQATGFGGCRGSRPRSRGYHRTRSEAERRQRKLETLQSRERQLWDLFNHPAERLGDPITLQSEADARRELFGVRDGGTIGWETGETEESRNFSEADLRNMREEIIQRQDEGLDLLAASIARQKQMAGAINEEAVLKLARPPVGLLIQHKPVYAAESRLVHPKWGIRQSAENWDVPITVPVDEDPWGFFRDPPVPMDDSELIKHIRSFLVHPTAKALNLSHPEIKDPSEFLFTSQILLPTIGRLQKFKRMKYTCNPRDPWEERTGTISRKKWTKVDEQTILRKGTRQVFTVVECYPLYSLLVASGLTSLDYLSLDLEGVELKVLKTLPWNKVDIKVIGVEAYHTEEGGQALEHYMKKLCLLMSSVYAEGLSKYANKGKLGLPEIFDASDAVDEKVLKLAELIKAAKTVVVHTGAGISTSAGIPDFRGPNGVWTLEKRGERPTIDKKFEEALPTKTHMALFSLYKAGFVNLIVSQNVDGLHLRSGLPRDAIVELHGNILVARCDVCKQLFVLTKPSKTVGQKWIGEYCPAFKKNSRRCRGRLFDTVLDWDADLPADELYLAESFSEVADVSLTLGTTLQIIPSGCIPLKSKKLVICNLQKTKFNSKAELVIHAFVDDVMEKLCSLLGVEIMDYNPKLDPFQRLQFADEDCILWNVRVERIAELAREKKPRKPRCPSEAPRGRKKRRGGFQRGVSKMLKTEIPETSDIFVGEVEEVKCDQLIVENSVCEEEAEVTGAAQESPKASQEPLADQTLAEI</sequence>
<dbReference type="GO" id="GO:0070403">
    <property type="term" value="F:NAD+ binding"/>
    <property type="evidence" value="ECO:0007669"/>
    <property type="project" value="InterPro"/>
</dbReference>
<keyword evidence="2" id="KW-0808">Transferase</keyword>
<dbReference type="Gene3D" id="1.20.5.110">
    <property type="match status" value="1"/>
</dbReference>
<dbReference type="GO" id="GO:0005634">
    <property type="term" value="C:nucleus"/>
    <property type="evidence" value="ECO:0007669"/>
    <property type="project" value="TreeGrafter"/>
</dbReference>
<evidence type="ECO:0000313" key="10">
    <source>
        <dbReference type="EMBL" id="CAD7277686.1"/>
    </source>
</evidence>
<dbReference type="InterPro" id="IPR050134">
    <property type="entry name" value="NAD-dep_sirtuin_deacylases"/>
</dbReference>
<evidence type="ECO:0000313" key="11">
    <source>
        <dbReference type="Proteomes" id="UP000678499"/>
    </source>
</evidence>
<dbReference type="PROSITE" id="PS50305">
    <property type="entry name" value="SIRTUIN"/>
    <property type="match status" value="1"/>
</dbReference>
<dbReference type="PANTHER" id="PTHR11085:SF12">
    <property type="entry name" value="NAD-DEPENDENT PROTEIN DEACYLASE SIRTUIN-6"/>
    <property type="match status" value="1"/>
</dbReference>
<accession>A0A7R9BPD9</accession>
<keyword evidence="11" id="KW-1185">Reference proteome</keyword>
<feature type="binding site" evidence="7">
    <location>
        <position position="560"/>
    </location>
    <ligand>
        <name>Zn(2+)</name>
        <dbReference type="ChEBI" id="CHEBI:29105"/>
    </ligand>
</feature>
<dbReference type="AlphaFoldDB" id="A0A7R9BPD9"/>
<feature type="region of interest" description="Disordered" evidence="8">
    <location>
        <begin position="33"/>
        <end position="54"/>
    </location>
</feature>
<feature type="region of interest" description="Disordered" evidence="8">
    <location>
        <begin position="753"/>
        <end position="778"/>
    </location>
</feature>
<feature type="binding site" evidence="7">
    <location>
        <position position="528"/>
    </location>
    <ligand>
        <name>Zn(2+)</name>
        <dbReference type="ChEBI" id="CHEBI:29105"/>
    </ligand>
</feature>
<evidence type="ECO:0000256" key="4">
    <source>
        <dbReference type="ARBA" id="ARBA00022833"/>
    </source>
</evidence>
<feature type="region of interest" description="Disordered" evidence="8">
    <location>
        <begin position="688"/>
        <end position="711"/>
    </location>
</feature>
<feature type="binding site" evidence="7">
    <location>
        <position position="525"/>
    </location>
    <ligand>
        <name>Zn(2+)</name>
        <dbReference type="ChEBI" id="CHEBI:29105"/>
    </ligand>
</feature>
<dbReference type="Pfam" id="PF02146">
    <property type="entry name" value="SIR2"/>
    <property type="match status" value="1"/>
</dbReference>
<keyword evidence="3 7" id="KW-0479">Metal-binding</keyword>
<evidence type="ECO:0000256" key="3">
    <source>
        <dbReference type="ARBA" id="ARBA00022723"/>
    </source>
</evidence>
<dbReference type="GO" id="GO:0046969">
    <property type="term" value="F:histone H3K9 deacetylase activity, NAD-dependent"/>
    <property type="evidence" value="ECO:0007669"/>
    <property type="project" value="TreeGrafter"/>
</dbReference>
<proteinExistence type="inferred from homology"/>
<comment type="similarity">
    <text evidence="6">Belongs to the sirtuin family. Class IV subfamily.</text>
</comment>
<evidence type="ECO:0000256" key="2">
    <source>
        <dbReference type="ARBA" id="ARBA00022679"/>
    </source>
</evidence>
<organism evidence="10">
    <name type="scientific">Notodromas monacha</name>
    <dbReference type="NCBI Taxonomy" id="399045"/>
    <lineage>
        <taxon>Eukaryota</taxon>
        <taxon>Metazoa</taxon>
        <taxon>Ecdysozoa</taxon>
        <taxon>Arthropoda</taxon>
        <taxon>Crustacea</taxon>
        <taxon>Oligostraca</taxon>
        <taxon>Ostracoda</taxon>
        <taxon>Podocopa</taxon>
        <taxon>Podocopida</taxon>
        <taxon>Cypridocopina</taxon>
        <taxon>Cypridoidea</taxon>
        <taxon>Cyprididae</taxon>
        <taxon>Notodromas</taxon>
    </lineage>
</organism>
<feature type="domain" description="Deacetylase sirtuin-type" evidence="9">
    <location>
        <begin position="411"/>
        <end position="651"/>
    </location>
</feature>
<reference evidence="10" key="1">
    <citation type="submission" date="2020-11" db="EMBL/GenBank/DDBJ databases">
        <authorList>
            <person name="Tran Van P."/>
        </authorList>
    </citation>
    <scope>NUCLEOTIDE SEQUENCE</scope>
</reference>
<dbReference type="InterPro" id="IPR006342">
    <property type="entry name" value="FkbM_mtfrase"/>
</dbReference>
<dbReference type="InterPro" id="IPR003000">
    <property type="entry name" value="Sirtuin"/>
</dbReference>
<dbReference type="OrthoDB" id="2919105at2759"/>
<evidence type="ECO:0000256" key="5">
    <source>
        <dbReference type="ARBA" id="ARBA00023027"/>
    </source>
</evidence>
<dbReference type="Gene3D" id="3.40.50.1220">
    <property type="entry name" value="TPP-binding domain"/>
    <property type="match status" value="1"/>
</dbReference>
<evidence type="ECO:0000256" key="7">
    <source>
        <dbReference type="PROSITE-ProRule" id="PRU00236"/>
    </source>
</evidence>
<dbReference type="SUPFAM" id="SSF52467">
    <property type="entry name" value="DHS-like NAD/FAD-binding domain"/>
    <property type="match status" value="1"/>
</dbReference>
<dbReference type="Pfam" id="PF05050">
    <property type="entry name" value="Methyltransf_21"/>
    <property type="match status" value="1"/>
</dbReference>
<dbReference type="InterPro" id="IPR029035">
    <property type="entry name" value="DHS-like_NAD/FAD-binding_dom"/>
</dbReference>
<evidence type="ECO:0000256" key="8">
    <source>
        <dbReference type="SAM" id="MobiDB-lite"/>
    </source>
</evidence>
<dbReference type="EMBL" id="CAJPEX010000976">
    <property type="protein sequence ID" value="CAG0917838.1"/>
    <property type="molecule type" value="Genomic_DNA"/>
</dbReference>
<gene>
    <name evidence="10" type="ORF">NMOB1V02_LOCUS5414</name>
</gene>
<keyword evidence="4 7" id="KW-0862">Zinc</keyword>
<dbReference type="Gene3D" id="2.20.28.200">
    <property type="match status" value="1"/>
</dbReference>
<keyword evidence="5" id="KW-0520">NAD</keyword>
<feature type="binding site" evidence="7">
    <location>
        <position position="550"/>
    </location>
    <ligand>
        <name>Zn(2+)</name>
        <dbReference type="ChEBI" id="CHEBI:29105"/>
    </ligand>
</feature>
<evidence type="ECO:0000259" key="9">
    <source>
        <dbReference type="PROSITE" id="PS50305"/>
    </source>
</evidence>
<dbReference type="InterPro" id="IPR026590">
    <property type="entry name" value="Ssirtuin_cat_dom"/>
</dbReference>
<feature type="compositionally biased region" description="Basic residues" evidence="8">
    <location>
        <begin position="36"/>
        <end position="45"/>
    </location>
</feature>